<accession>A0ABN8F740</accession>
<gene>
    <name evidence="8" type="ORF">LEM8419_01408</name>
</gene>
<dbReference type="InterPro" id="IPR002549">
    <property type="entry name" value="AI-2E-like"/>
</dbReference>
<evidence type="ECO:0000256" key="1">
    <source>
        <dbReference type="ARBA" id="ARBA00004141"/>
    </source>
</evidence>
<evidence type="ECO:0000256" key="5">
    <source>
        <dbReference type="ARBA" id="ARBA00023136"/>
    </source>
</evidence>
<reference evidence="8" key="1">
    <citation type="submission" date="2021-12" db="EMBL/GenBank/DDBJ databases">
        <authorList>
            <person name="Rodrigo-Torres L."/>
            <person name="Arahal R. D."/>
            <person name="Lucena T."/>
        </authorList>
    </citation>
    <scope>NUCLEOTIDE SEQUENCE</scope>
    <source>
        <strain evidence="8">CECT 8419</strain>
    </source>
</reference>
<comment type="similarity">
    <text evidence="2">Belongs to the autoinducer-2 exporter (AI-2E) (TC 2.A.86) family.</text>
</comment>
<feature type="transmembrane region" description="Helical" evidence="7">
    <location>
        <begin position="318"/>
        <end position="345"/>
    </location>
</feature>
<evidence type="ECO:0000256" key="2">
    <source>
        <dbReference type="ARBA" id="ARBA00009773"/>
    </source>
</evidence>
<evidence type="ECO:0000313" key="8">
    <source>
        <dbReference type="EMBL" id="CAH1000259.1"/>
    </source>
</evidence>
<evidence type="ECO:0000256" key="7">
    <source>
        <dbReference type="SAM" id="Phobius"/>
    </source>
</evidence>
<keyword evidence="9" id="KW-1185">Reference proteome</keyword>
<feature type="transmembrane region" description="Helical" evidence="7">
    <location>
        <begin position="218"/>
        <end position="241"/>
    </location>
</feature>
<keyword evidence="5 7" id="KW-0472">Membrane</keyword>
<evidence type="ECO:0000313" key="9">
    <source>
        <dbReference type="Proteomes" id="UP000837803"/>
    </source>
</evidence>
<dbReference type="PANTHER" id="PTHR21716">
    <property type="entry name" value="TRANSMEMBRANE PROTEIN"/>
    <property type="match status" value="1"/>
</dbReference>
<dbReference type="Proteomes" id="UP000837803">
    <property type="component" value="Unassembled WGS sequence"/>
</dbReference>
<evidence type="ECO:0000256" key="4">
    <source>
        <dbReference type="ARBA" id="ARBA00022989"/>
    </source>
</evidence>
<organism evidence="8 9">
    <name type="scientific">Neolewinella maritima</name>
    <dbReference type="NCBI Taxonomy" id="1383882"/>
    <lineage>
        <taxon>Bacteria</taxon>
        <taxon>Pseudomonadati</taxon>
        <taxon>Bacteroidota</taxon>
        <taxon>Saprospiria</taxon>
        <taxon>Saprospirales</taxon>
        <taxon>Lewinellaceae</taxon>
        <taxon>Neolewinella</taxon>
    </lineage>
</organism>
<name>A0ABN8F740_9BACT</name>
<comment type="caution">
    <text evidence="8">The sequence shown here is derived from an EMBL/GenBank/DDBJ whole genome shotgun (WGS) entry which is preliminary data.</text>
</comment>
<keyword evidence="4 7" id="KW-1133">Transmembrane helix</keyword>
<feature type="compositionally biased region" description="Pro residues" evidence="6">
    <location>
        <begin position="378"/>
        <end position="393"/>
    </location>
</feature>
<dbReference type="Pfam" id="PF01594">
    <property type="entry name" value="AI-2E_transport"/>
    <property type="match status" value="1"/>
</dbReference>
<feature type="transmembrane region" description="Helical" evidence="7">
    <location>
        <begin position="72"/>
        <end position="95"/>
    </location>
</feature>
<proteinExistence type="inferred from homology"/>
<feature type="transmembrane region" description="Helical" evidence="7">
    <location>
        <begin position="20"/>
        <end position="38"/>
    </location>
</feature>
<keyword evidence="3 7" id="KW-0812">Transmembrane</keyword>
<dbReference type="PANTHER" id="PTHR21716:SF4">
    <property type="entry name" value="TRANSMEMBRANE PROTEIN 245"/>
    <property type="match status" value="1"/>
</dbReference>
<evidence type="ECO:0000256" key="3">
    <source>
        <dbReference type="ARBA" id="ARBA00022692"/>
    </source>
</evidence>
<feature type="transmembrane region" description="Helical" evidence="7">
    <location>
        <begin position="158"/>
        <end position="184"/>
    </location>
</feature>
<sequence length="393" mass="42234">MRNMGTESSRQLARRVKRNIFFLLVALTTIGFFGLIGPFLLTCFWGAVLAIIFFGVYRKLRVWLGGRDGLAAGLTTLLVVLFVLVPLALLTLALVEQAIAVYNDIQAGNFNTEIIFDFVDDNLPRVASALSEFGVSTDDLRTNLNETVGQAGQYAANWALAFGSGLLNTIIQFTLVIYLLYFFLVDGWKIERALVHTIPMGDNRERTLFARFALVARATLKGTLIVAFVQGAIGGIMFAFLGIPAALLWGVAMMLLALLPVGGSAIIWVPAAIIMFIQGDITSGIIIVVVGALIIGLVDNLLRPLLVGRDTQMPDYLVLISTLGGIAMFGLSGFVIGPTLAALFITVWEMMGRDYGGQRALMEGHTVQAPAVKGPPAAATPPPTSAVPDPPHQ</sequence>
<evidence type="ECO:0000256" key="6">
    <source>
        <dbReference type="SAM" id="MobiDB-lite"/>
    </source>
</evidence>
<protein>
    <submittedName>
        <fullName evidence="8">Transport protein</fullName>
    </submittedName>
</protein>
<dbReference type="EMBL" id="CAKLPZ010000001">
    <property type="protein sequence ID" value="CAH1000259.1"/>
    <property type="molecule type" value="Genomic_DNA"/>
</dbReference>
<feature type="transmembrane region" description="Helical" evidence="7">
    <location>
        <begin position="247"/>
        <end position="269"/>
    </location>
</feature>
<feature type="transmembrane region" description="Helical" evidence="7">
    <location>
        <begin position="281"/>
        <end position="298"/>
    </location>
</feature>
<feature type="region of interest" description="Disordered" evidence="6">
    <location>
        <begin position="372"/>
        <end position="393"/>
    </location>
</feature>
<comment type="subcellular location">
    <subcellularLocation>
        <location evidence="1">Membrane</location>
        <topology evidence="1">Multi-pass membrane protein</topology>
    </subcellularLocation>
</comment>